<sequence>MTVKHRRGIDLTPRFPPADYREHDGQQYETLKSLREWEVLGARCGKCGRVSWLDKRAVEREWGNQYLMNLRDKLKCECGNKEGNRWPGLKGYGSTFRWC</sequence>
<proteinExistence type="predicted"/>
<evidence type="ECO:0000313" key="1">
    <source>
        <dbReference type="EMBL" id="MDL2401026.1"/>
    </source>
</evidence>
<evidence type="ECO:0000313" key="2">
    <source>
        <dbReference type="Proteomes" id="UP001172645"/>
    </source>
</evidence>
<dbReference type="RefSeq" id="WP_285870199.1">
    <property type="nucleotide sequence ID" value="NZ_JARFYM010000016.1"/>
</dbReference>
<gene>
    <name evidence="1" type="ORF">PY649_19145</name>
</gene>
<dbReference type="Proteomes" id="UP001172645">
    <property type="component" value="Unassembled WGS sequence"/>
</dbReference>
<protein>
    <submittedName>
        <fullName evidence="1">Uncharacterized protein</fullName>
    </submittedName>
</protein>
<accession>A0ABT7JXE6</accession>
<comment type="caution">
    <text evidence="1">The sequence shown here is derived from an EMBL/GenBank/DDBJ whole genome shotgun (WGS) entry which is preliminary data.</text>
</comment>
<name>A0ABT7JXE6_9HYPH</name>
<reference evidence="1" key="1">
    <citation type="submission" date="2023-06" db="EMBL/GenBank/DDBJ databases">
        <title>Phylogenetic Diversity of Rhizobium strains.</title>
        <authorList>
            <person name="Moura F.T."/>
            <person name="Helene L.C.F."/>
            <person name="Hungria M."/>
        </authorList>
    </citation>
    <scope>NUCLEOTIDE SEQUENCE</scope>
    <source>
        <strain evidence="1">CCGE526</strain>
    </source>
</reference>
<dbReference type="EMBL" id="JARFYM010000016">
    <property type="protein sequence ID" value="MDL2401026.1"/>
    <property type="molecule type" value="Genomic_DNA"/>
</dbReference>
<organism evidence="1 2">
    <name type="scientific">Rhizobium mayense</name>
    <dbReference type="NCBI Taxonomy" id="1312184"/>
    <lineage>
        <taxon>Bacteria</taxon>
        <taxon>Pseudomonadati</taxon>
        <taxon>Pseudomonadota</taxon>
        <taxon>Alphaproteobacteria</taxon>
        <taxon>Hyphomicrobiales</taxon>
        <taxon>Rhizobiaceae</taxon>
        <taxon>Rhizobium/Agrobacterium group</taxon>
        <taxon>Rhizobium</taxon>
    </lineage>
</organism>
<keyword evidence="2" id="KW-1185">Reference proteome</keyword>